<gene>
    <name evidence="3" type="ORF">DW070_15295</name>
</gene>
<protein>
    <submittedName>
        <fullName evidence="3">CoA transferase subunit A</fullName>
    </submittedName>
</protein>
<evidence type="ECO:0000256" key="1">
    <source>
        <dbReference type="ARBA" id="ARBA00005612"/>
    </source>
</evidence>
<dbReference type="InterPro" id="IPR004163">
    <property type="entry name" value="CoA_transf_BS"/>
</dbReference>
<dbReference type="EMBL" id="QVEP01000058">
    <property type="protein sequence ID" value="RGB74174.1"/>
    <property type="molecule type" value="Genomic_DNA"/>
</dbReference>
<dbReference type="PANTHER" id="PTHR13707">
    <property type="entry name" value="KETOACID-COENZYME A TRANSFERASE"/>
    <property type="match status" value="1"/>
</dbReference>
<accession>A0A3E2TF77</accession>
<dbReference type="SUPFAM" id="SSF100950">
    <property type="entry name" value="NagB/RpiA/CoA transferase-like"/>
    <property type="match status" value="1"/>
</dbReference>
<dbReference type="InterPro" id="IPR004165">
    <property type="entry name" value="CoA_trans_fam_I"/>
</dbReference>
<dbReference type="InterPro" id="IPR037171">
    <property type="entry name" value="NagB/RpiA_transferase-like"/>
</dbReference>
<dbReference type="Proteomes" id="UP000260773">
    <property type="component" value="Unassembled WGS sequence"/>
</dbReference>
<dbReference type="SMART" id="SM00882">
    <property type="entry name" value="CoA_trans"/>
    <property type="match status" value="1"/>
</dbReference>
<organism evidence="3 4">
    <name type="scientific">Coprococcus catus</name>
    <dbReference type="NCBI Taxonomy" id="116085"/>
    <lineage>
        <taxon>Bacteria</taxon>
        <taxon>Bacillati</taxon>
        <taxon>Bacillota</taxon>
        <taxon>Clostridia</taxon>
        <taxon>Lachnospirales</taxon>
        <taxon>Lachnospiraceae</taxon>
        <taxon>Coprococcus</taxon>
    </lineage>
</organism>
<dbReference type="Gene3D" id="3.40.1080.10">
    <property type="entry name" value="Glutaconate Coenzyme A-transferase"/>
    <property type="match status" value="1"/>
</dbReference>
<evidence type="ECO:0000313" key="4">
    <source>
        <dbReference type="Proteomes" id="UP000260773"/>
    </source>
</evidence>
<comment type="caution">
    <text evidence="3">The sequence shown here is derived from an EMBL/GenBank/DDBJ whole genome shotgun (WGS) entry which is preliminary data.</text>
</comment>
<dbReference type="Pfam" id="PF01144">
    <property type="entry name" value="CoA_trans"/>
    <property type="match status" value="1"/>
</dbReference>
<dbReference type="InterPro" id="IPR012792">
    <property type="entry name" value="3-oxoacid_CoA-transf_A"/>
</dbReference>
<dbReference type="RefSeq" id="WP_117529083.1">
    <property type="nucleotide sequence ID" value="NZ_JAQCWV010000002.1"/>
</dbReference>
<dbReference type="AlphaFoldDB" id="A0A3E2TF77"/>
<dbReference type="PROSITE" id="PS01273">
    <property type="entry name" value="COA_TRANSF_1"/>
    <property type="match status" value="1"/>
</dbReference>
<evidence type="ECO:0000256" key="2">
    <source>
        <dbReference type="ARBA" id="ARBA00022679"/>
    </source>
</evidence>
<comment type="similarity">
    <text evidence="1">Belongs to the 3-oxoacid CoA-transferase subunit A family.</text>
</comment>
<name>A0A3E2TF77_9FIRM</name>
<proteinExistence type="inferred from homology"/>
<keyword evidence="2 3" id="KW-0808">Transferase</keyword>
<sequence>MAKTQITTAAEAASLVKDGMTVMVGGFMANGTPEPIIDELVKSNVKDLTIICNDAGFGRKKDKETGEWKGKARGVGKLVENGQVKKLIASHVGLNPEFGAKYFEGEIDLELVPQGTLAERIRCGGSGLGGFYTPTGVGTEVAEGKEIKTIDGVDYILELPLHADIALIGGHKADASGNLRYIGSERNFNPMMAMAADTVVAGVSEIVEAGQIGADYVETPGIFVDYLVGGAE</sequence>
<dbReference type="NCBIfam" id="TIGR02429">
    <property type="entry name" value="pcaI_scoA_fam"/>
    <property type="match status" value="1"/>
</dbReference>
<dbReference type="GO" id="GO:0008410">
    <property type="term" value="F:CoA-transferase activity"/>
    <property type="evidence" value="ECO:0007669"/>
    <property type="project" value="InterPro"/>
</dbReference>
<dbReference type="PANTHER" id="PTHR13707:SF60">
    <property type="entry name" value="ACETATE COA-TRANSFERASE SUBUNIT ALPHA"/>
    <property type="match status" value="1"/>
</dbReference>
<evidence type="ECO:0000313" key="3">
    <source>
        <dbReference type="EMBL" id="RGB74174.1"/>
    </source>
</evidence>
<reference evidence="3 4" key="1">
    <citation type="submission" date="2018-08" db="EMBL/GenBank/DDBJ databases">
        <title>A genome reference for cultivated species of the human gut microbiota.</title>
        <authorList>
            <person name="Zou Y."/>
            <person name="Xue W."/>
            <person name="Luo G."/>
        </authorList>
    </citation>
    <scope>NUCLEOTIDE SEQUENCE [LARGE SCALE GENOMIC DNA]</scope>
    <source>
        <strain evidence="3 4">AF45-17</strain>
    </source>
</reference>